<evidence type="ECO:0000313" key="2">
    <source>
        <dbReference type="Proteomes" id="UP001500604"/>
    </source>
</evidence>
<reference evidence="2" key="1">
    <citation type="journal article" date="2019" name="Int. J. Syst. Evol. Microbiol.">
        <title>The Global Catalogue of Microorganisms (GCM) 10K type strain sequencing project: providing services to taxonomists for standard genome sequencing and annotation.</title>
        <authorList>
            <consortium name="The Broad Institute Genomics Platform"/>
            <consortium name="The Broad Institute Genome Sequencing Center for Infectious Disease"/>
            <person name="Wu L."/>
            <person name="Ma J."/>
        </authorList>
    </citation>
    <scope>NUCLEOTIDE SEQUENCE [LARGE SCALE GENOMIC DNA]</scope>
    <source>
        <strain evidence="2">JCM 17805</strain>
    </source>
</reference>
<dbReference type="RefSeq" id="WP_345194728.1">
    <property type="nucleotide sequence ID" value="NZ_BAABFL010000115.1"/>
</dbReference>
<name>A0ABP8V176_9GAMM</name>
<accession>A0ABP8V176</accession>
<keyword evidence="2" id="KW-1185">Reference proteome</keyword>
<dbReference type="Proteomes" id="UP001500604">
    <property type="component" value="Unassembled WGS sequence"/>
</dbReference>
<organism evidence="1 2">
    <name type="scientific">Kistimonas scapharcae</name>
    <dbReference type="NCBI Taxonomy" id="1036133"/>
    <lineage>
        <taxon>Bacteria</taxon>
        <taxon>Pseudomonadati</taxon>
        <taxon>Pseudomonadota</taxon>
        <taxon>Gammaproteobacteria</taxon>
        <taxon>Oceanospirillales</taxon>
        <taxon>Endozoicomonadaceae</taxon>
        <taxon>Kistimonas</taxon>
    </lineage>
</organism>
<sequence length="96" mass="11142">MTYYHDFDVLMIIKQNCPCTTEAPECYTKNNAALYWYESLMRLSERGLIILDYRNNEVHLPDEVMNAFVEQQGYVAEAFLDSVEVLTTLSVPTITH</sequence>
<proteinExistence type="predicted"/>
<evidence type="ECO:0000313" key="1">
    <source>
        <dbReference type="EMBL" id="GAA4648981.1"/>
    </source>
</evidence>
<dbReference type="EMBL" id="BAABFL010000115">
    <property type="protein sequence ID" value="GAA4648981.1"/>
    <property type="molecule type" value="Genomic_DNA"/>
</dbReference>
<gene>
    <name evidence="1" type="ORF">GCM10023116_12550</name>
</gene>
<comment type="caution">
    <text evidence="1">The sequence shown here is derived from an EMBL/GenBank/DDBJ whole genome shotgun (WGS) entry which is preliminary data.</text>
</comment>
<protein>
    <submittedName>
        <fullName evidence="1">Uncharacterized protein</fullName>
    </submittedName>
</protein>